<dbReference type="RefSeq" id="WP_244531867.1">
    <property type="nucleotide sequence ID" value="NZ_FOSP01000015.1"/>
</dbReference>
<feature type="compositionally biased region" description="Polar residues" evidence="1">
    <location>
        <begin position="41"/>
        <end position="52"/>
    </location>
</feature>
<dbReference type="AlphaFoldDB" id="A0A1I4C948"/>
<dbReference type="STRING" id="52441.SAMN05216302_101511"/>
<dbReference type="Proteomes" id="UP000199533">
    <property type="component" value="Unassembled WGS sequence"/>
</dbReference>
<dbReference type="EMBL" id="FOSP01000015">
    <property type="protein sequence ID" value="SFK77698.1"/>
    <property type="molecule type" value="Genomic_DNA"/>
</dbReference>
<evidence type="ECO:0000313" key="3">
    <source>
        <dbReference type="Proteomes" id="UP000199533"/>
    </source>
</evidence>
<gene>
    <name evidence="2" type="ORF">SAMN05216302_101511</name>
</gene>
<reference evidence="3" key="1">
    <citation type="submission" date="2016-10" db="EMBL/GenBank/DDBJ databases">
        <authorList>
            <person name="Varghese N."/>
            <person name="Submissions S."/>
        </authorList>
    </citation>
    <scope>NUCLEOTIDE SEQUENCE [LARGE SCALE GENOMIC DNA]</scope>
    <source>
        <strain evidence="3">Nm69</strain>
    </source>
</reference>
<sequence length="198" mass="22159">MNEPMDPAEKKRKTLIGAALIVTLIAVVMVEDEAEITVDQAQPVTTQKSPRSSPRDTNRQEIKNEYLDVAQLGQRTFDPQAGELFAATSWAPKRPPVSAQQQAIMAQQQRAKAKIKATPPAPTPPPLQFKYIGKAIEGNRTWVFFTQDNENYIARIGENIDEQYRLDAINNESVTVTYLPLNAKQILPINDKQAGNFR</sequence>
<accession>A0A1I4C948</accession>
<proteinExistence type="predicted"/>
<keyword evidence="3" id="KW-1185">Reference proteome</keyword>
<name>A0A1I4C948_9PROT</name>
<evidence type="ECO:0008006" key="4">
    <source>
        <dbReference type="Google" id="ProtNLM"/>
    </source>
</evidence>
<feature type="region of interest" description="Disordered" evidence="1">
    <location>
        <begin position="41"/>
        <end position="61"/>
    </location>
</feature>
<organism evidence="2 3">
    <name type="scientific">Nitrosomonas aestuarii</name>
    <dbReference type="NCBI Taxonomy" id="52441"/>
    <lineage>
        <taxon>Bacteria</taxon>
        <taxon>Pseudomonadati</taxon>
        <taxon>Pseudomonadota</taxon>
        <taxon>Betaproteobacteria</taxon>
        <taxon>Nitrosomonadales</taxon>
        <taxon>Nitrosomonadaceae</taxon>
        <taxon>Nitrosomonas</taxon>
    </lineage>
</organism>
<evidence type="ECO:0000313" key="2">
    <source>
        <dbReference type="EMBL" id="SFK77698.1"/>
    </source>
</evidence>
<protein>
    <recommendedName>
        <fullName evidence="4">Prolin-rich transmembrane protein</fullName>
    </recommendedName>
</protein>
<evidence type="ECO:0000256" key="1">
    <source>
        <dbReference type="SAM" id="MobiDB-lite"/>
    </source>
</evidence>